<evidence type="ECO:0000313" key="1">
    <source>
        <dbReference type="EMBL" id="OGY42275.1"/>
    </source>
</evidence>
<gene>
    <name evidence="1" type="ORF">A2Y67_04465</name>
</gene>
<name>A0A1G1XQF3_9BACT</name>
<reference evidence="1 2" key="1">
    <citation type="journal article" date="2016" name="Nat. Commun.">
        <title>Thousands of microbial genomes shed light on interconnected biogeochemical processes in an aquifer system.</title>
        <authorList>
            <person name="Anantharaman K."/>
            <person name="Brown C.T."/>
            <person name="Hug L.A."/>
            <person name="Sharon I."/>
            <person name="Castelle C.J."/>
            <person name="Probst A.J."/>
            <person name="Thomas B.C."/>
            <person name="Singh A."/>
            <person name="Wilkins M.J."/>
            <person name="Karaoz U."/>
            <person name="Brodie E.L."/>
            <person name="Williams K.H."/>
            <person name="Hubbard S.S."/>
            <person name="Banfield J.F."/>
        </authorList>
    </citation>
    <scope>NUCLEOTIDE SEQUENCE [LARGE SCALE GENOMIC DNA]</scope>
</reference>
<proteinExistence type="predicted"/>
<organism evidence="1 2">
    <name type="scientific">Candidatus Buchananbacteria bacterium RBG_13_39_9</name>
    <dbReference type="NCBI Taxonomy" id="1797531"/>
    <lineage>
        <taxon>Bacteria</taxon>
        <taxon>Candidatus Buchananiibacteriota</taxon>
    </lineage>
</organism>
<protein>
    <submittedName>
        <fullName evidence="1">Uncharacterized protein</fullName>
    </submittedName>
</protein>
<accession>A0A1G1XQF3</accession>
<dbReference type="AlphaFoldDB" id="A0A1G1XQF3"/>
<comment type="caution">
    <text evidence="1">The sequence shown here is derived from an EMBL/GenBank/DDBJ whole genome shotgun (WGS) entry which is preliminary data.</text>
</comment>
<dbReference type="EMBL" id="MHIA01000015">
    <property type="protein sequence ID" value="OGY42275.1"/>
    <property type="molecule type" value="Genomic_DNA"/>
</dbReference>
<dbReference type="Proteomes" id="UP000176260">
    <property type="component" value="Unassembled WGS sequence"/>
</dbReference>
<sequence length="126" mass="14496">MLAVFFEEKFVGDFHAGEESYECLGVYFSETKTVIKINQTHTRLAKLDDKGVGVYESLIQAKKIQEGFLASEIKLKLISMETLPENHPLLGMAAKIAELDLEREKLDQKYKELRENHLEFFPTSKK</sequence>
<evidence type="ECO:0000313" key="2">
    <source>
        <dbReference type="Proteomes" id="UP000176260"/>
    </source>
</evidence>